<organism evidence="1 2">
    <name type="scientific">Hyalomma asiaticum</name>
    <name type="common">Tick</name>
    <dbReference type="NCBI Taxonomy" id="266040"/>
    <lineage>
        <taxon>Eukaryota</taxon>
        <taxon>Metazoa</taxon>
        <taxon>Ecdysozoa</taxon>
        <taxon>Arthropoda</taxon>
        <taxon>Chelicerata</taxon>
        <taxon>Arachnida</taxon>
        <taxon>Acari</taxon>
        <taxon>Parasitiformes</taxon>
        <taxon>Ixodida</taxon>
        <taxon>Ixodoidea</taxon>
        <taxon>Ixodidae</taxon>
        <taxon>Hyalomminae</taxon>
        <taxon>Hyalomma</taxon>
    </lineage>
</organism>
<accession>A0ACB7RV28</accession>
<protein>
    <submittedName>
        <fullName evidence="1">Uncharacterized protein</fullName>
    </submittedName>
</protein>
<comment type="caution">
    <text evidence="1">The sequence shown here is derived from an EMBL/GenBank/DDBJ whole genome shotgun (WGS) entry which is preliminary data.</text>
</comment>
<evidence type="ECO:0000313" key="1">
    <source>
        <dbReference type="EMBL" id="KAH6925662.1"/>
    </source>
</evidence>
<name>A0ACB7RV28_HYAAI</name>
<evidence type="ECO:0000313" key="2">
    <source>
        <dbReference type="Proteomes" id="UP000821845"/>
    </source>
</evidence>
<reference evidence="1" key="1">
    <citation type="submission" date="2020-05" db="EMBL/GenBank/DDBJ databases">
        <title>Large-scale comparative analyses of tick genomes elucidate their genetic diversity and vector capacities.</title>
        <authorList>
            <person name="Jia N."/>
            <person name="Wang J."/>
            <person name="Shi W."/>
            <person name="Du L."/>
            <person name="Sun Y."/>
            <person name="Zhan W."/>
            <person name="Jiang J."/>
            <person name="Wang Q."/>
            <person name="Zhang B."/>
            <person name="Ji P."/>
            <person name="Sakyi L.B."/>
            <person name="Cui X."/>
            <person name="Yuan T."/>
            <person name="Jiang B."/>
            <person name="Yang W."/>
            <person name="Lam T.T.-Y."/>
            <person name="Chang Q."/>
            <person name="Ding S."/>
            <person name="Wang X."/>
            <person name="Zhu J."/>
            <person name="Ruan X."/>
            <person name="Zhao L."/>
            <person name="Wei J."/>
            <person name="Que T."/>
            <person name="Du C."/>
            <person name="Cheng J."/>
            <person name="Dai P."/>
            <person name="Han X."/>
            <person name="Huang E."/>
            <person name="Gao Y."/>
            <person name="Liu J."/>
            <person name="Shao H."/>
            <person name="Ye R."/>
            <person name="Li L."/>
            <person name="Wei W."/>
            <person name="Wang X."/>
            <person name="Wang C."/>
            <person name="Yang T."/>
            <person name="Huo Q."/>
            <person name="Li W."/>
            <person name="Guo W."/>
            <person name="Chen H."/>
            <person name="Zhou L."/>
            <person name="Ni X."/>
            <person name="Tian J."/>
            <person name="Zhou Y."/>
            <person name="Sheng Y."/>
            <person name="Liu T."/>
            <person name="Pan Y."/>
            <person name="Xia L."/>
            <person name="Li J."/>
            <person name="Zhao F."/>
            <person name="Cao W."/>
        </authorList>
    </citation>
    <scope>NUCLEOTIDE SEQUENCE</scope>
    <source>
        <strain evidence="1">Hyas-2018</strain>
    </source>
</reference>
<dbReference type="Proteomes" id="UP000821845">
    <property type="component" value="Chromosome 7"/>
</dbReference>
<dbReference type="EMBL" id="CM023487">
    <property type="protein sequence ID" value="KAH6925662.1"/>
    <property type="molecule type" value="Genomic_DNA"/>
</dbReference>
<proteinExistence type="predicted"/>
<gene>
    <name evidence="1" type="ORF">HPB50_008477</name>
</gene>
<sequence>MAATRSACADLALERLATTVCHPEASENASGGKDSPSTSQSITAQFQAATDFEQRCNQGPETGLCRAFIPMWWFNAKTGECEEFIYGGCRGNDNRYETKEECEETCSTKKLSYKNAETSATPDEVKKESELEGGFHCCVPLMNLPHSEKRKRIRKINFKGIPASVAEVCMRPAYPGPCLAYFPRFYYDPKTYSCRPFIYGGCKSNGNNFETLRACREFCA</sequence>
<keyword evidence="2" id="KW-1185">Reference proteome</keyword>